<evidence type="ECO:0000313" key="2">
    <source>
        <dbReference type="EMBL" id="CAF1373747.1"/>
    </source>
</evidence>
<dbReference type="InterPro" id="IPR001810">
    <property type="entry name" value="F-box_dom"/>
</dbReference>
<proteinExistence type="predicted"/>
<dbReference type="PROSITE" id="PS50181">
    <property type="entry name" value="FBOX"/>
    <property type="match status" value="1"/>
</dbReference>
<dbReference type="Proteomes" id="UP000663854">
    <property type="component" value="Unassembled WGS sequence"/>
</dbReference>
<name>A0A815J9H2_9BILA</name>
<sequence length="355" mass="40736">MNQSNIGLLHLPDEILFIILKKLDNIDVLYSLLDVGNQRLNMIAQEKMFTKTLNFVIITSFDDILSITDSILDRFCINILPKLNINIKSLILESGSMERILLAADYTNLVELKLFNFNDKIVFNYFTSGSPFHHIFQQQITDLILVYKSDIDILLERQRHNGVHGYILRFFKSLKHLSITGLHSVLSLDNLPSTICSSSILYKLSVSVNNFGDCLALLDGRLKQLTTFIVIIDNMIYNSSVVYNMSQMSNNCNSNNNQLYSIVKYPYLISLCILASHIDYVEQFLNETKTHLPHLTKLKVDYDQLAIVTNNFTRDTTRLNCAKVKQLIIEETLVNKINNKKILILISFQSNKSKQ</sequence>
<dbReference type="EMBL" id="CAJNOH010004569">
    <property type="protein sequence ID" value="CAF1373747.1"/>
    <property type="molecule type" value="Genomic_DNA"/>
</dbReference>
<evidence type="ECO:0000259" key="1">
    <source>
        <dbReference type="PROSITE" id="PS50181"/>
    </source>
</evidence>
<accession>A0A815J9H2</accession>
<keyword evidence="5" id="KW-1185">Reference proteome</keyword>
<evidence type="ECO:0000313" key="5">
    <source>
        <dbReference type="Proteomes" id="UP000663870"/>
    </source>
</evidence>
<gene>
    <name evidence="3" type="ORF">JXQ802_LOCUS49607</name>
    <name evidence="2" type="ORF">PYM288_LOCUS33495</name>
</gene>
<reference evidence="2" key="1">
    <citation type="submission" date="2021-02" db="EMBL/GenBank/DDBJ databases">
        <authorList>
            <person name="Nowell W R."/>
        </authorList>
    </citation>
    <scope>NUCLEOTIDE SEQUENCE</scope>
</reference>
<dbReference type="Proteomes" id="UP000663870">
    <property type="component" value="Unassembled WGS sequence"/>
</dbReference>
<evidence type="ECO:0000313" key="3">
    <source>
        <dbReference type="EMBL" id="CAF1612849.1"/>
    </source>
</evidence>
<evidence type="ECO:0000313" key="4">
    <source>
        <dbReference type="Proteomes" id="UP000663854"/>
    </source>
</evidence>
<protein>
    <recommendedName>
        <fullName evidence="1">F-box domain-containing protein</fullName>
    </recommendedName>
</protein>
<dbReference type="EMBL" id="CAJNOL010006008">
    <property type="protein sequence ID" value="CAF1612849.1"/>
    <property type="molecule type" value="Genomic_DNA"/>
</dbReference>
<organism evidence="2 4">
    <name type="scientific">Rotaria sordida</name>
    <dbReference type="NCBI Taxonomy" id="392033"/>
    <lineage>
        <taxon>Eukaryota</taxon>
        <taxon>Metazoa</taxon>
        <taxon>Spiralia</taxon>
        <taxon>Gnathifera</taxon>
        <taxon>Rotifera</taxon>
        <taxon>Eurotatoria</taxon>
        <taxon>Bdelloidea</taxon>
        <taxon>Philodinida</taxon>
        <taxon>Philodinidae</taxon>
        <taxon>Rotaria</taxon>
    </lineage>
</organism>
<comment type="caution">
    <text evidence="2">The sequence shown here is derived from an EMBL/GenBank/DDBJ whole genome shotgun (WGS) entry which is preliminary data.</text>
</comment>
<dbReference type="AlphaFoldDB" id="A0A815J9H2"/>
<feature type="domain" description="F-box" evidence="1">
    <location>
        <begin position="5"/>
        <end position="52"/>
    </location>
</feature>